<organism evidence="1 2">
    <name type="scientific">Actinophytocola oryzae</name>
    <dbReference type="NCBI Taxonomy" id="502181"/>
    <lineage>
        <taxon>Bacteria</taxon>
        <taxon>Bacillati</taxon>
        <taxon>Actinomycetota</taxon>
        <taxon>Actinomycetes</taxon>
        <taxon>Pseudonocardiales</taxon>
        <taxon>Pseudonocardiaceae</taxon>
    </lineage>
</organism>
<accession>A0A4R7W1C9</accession>
<protein>
    <submittedName>
        <fullName evidence="1">Uncharacterized protein</fullName>
    </submittedName>
</protein>
<name>A0A4R7W1C9_9PSEU</name>
<evidence type="ECO:0000313" key="1">
    <source>
        <dbReference type="EMBL" id="TDV56346.1"/>
    </source>
</evidence>
<dbReference type="AlphaFoldDB" id="A0A4R7W1C9"/>
<evidence type="ECO:0000313" key="2">
    <source>
        <dbReference type="Proteomes" id="UP000294927"/>
    </source>
</evidence>
<keyword evidence="2" id="KW-1185">Reference proteome</keyword>
<sequence>MRALLMPGQRELHFKKEKPLRRRSLADAVARLPVEVCVYSRSWRQHDEPARQDCTAHLVHDLLARQAQRLVIDTRNIRDTHDERTLRGALGPLPSASQLVYEHVDSTSESLLWIADIVAWSYGAGREWRKRIDPILHSVVDLD</sequence>
<gene>
    <name evidence="1" type="ORF">CLV71_102413</name>
</gene>
<reference evidence="1 2" key="1">
    <citation type="submission" date="2019-03" db="EMBL/GenBank/DDBJ databases">
        <title>Genomic Encyclopedia of Archaeal and Bacterial Type Strains, Phase II (KMG-II): from individual species to whole genera.</title>
        <authorList>
            <person name="Goeker M."/>
        </authorList>
    </citation>
    <scope>NUCLEOTIDE SEQUENCE [LARGE SCALE GENOMIC DNA]</scope>
    <source>
        <strain evidence="1 2">DSM 45499</strain>
    </source>
</reference>
<dbReference type="EMBL" id="SOCP01000002">
    <property type="protein sequence ID" value="TDV56346.1"/>
    <property type="molecule type" value="Genomic_DNA"/>
</dbReference>
<proteinExistence type="predicted"/>
<comment type="caution">
    <text evidence="1">The sequence shown here is derived from an EMBL/GenBank/DDBJ whole genome shotgun (WGS) entry which is preliminary data.</text>
</comment>
<dbReference type="Proteomes" id="UP000294927">
    <property type="component" value="Unassembled WGS sequence"/>
</dbReference>